<keyword evidence="3" id="KW-1185">Reference proteome</keyword>
<dbReference type="AlphaFoldDB" id="A0A6G0W8Y0"/>
<evidence type="ECO:0000313" key="2">
    <source>
        <dbReference type="EMBL" id="KAF0723280.1"/>
    </source>
</evidence>
<name>A0A6G0W8Y0_9STRA</name>
<protein>
    <recommendedName>
        <fullName evidence="1">Helicase-associated domain-containing protein</fullName>
    </recommendedName>
</protein>
<dbReference type="Pfam" id="PF03457">
    <property type="entry name" value="HA"/>
    <property type="match status" value="3"/>
</dbReference>
<feature type="domain" description="Helicase-associated" evidence="1">
    <location>
        <begin position="112"/>
        <end position="182"/>
    </location>
</feature>
<sequence>MPRPKASKASIGFLLNTPLTTTKAGGTYTISLDSQRLFCQVAQLIHAQKAHNRYQIVPCKFKVPHADPWPTRLRGSTLNFTAFRYAYKRQKLHPDVVAAMDAIGFVWDAPQRKWTIQLACLHTYKQIHGDTNVPRAFVVPSQSSEWPEALWGLKVGVMVNDIRKSVATLAADKKAELDALGFVWNAHDVNWAKQLAALTTYRRLYGHTNVPRFFVVPQEQEPWPQDTWGMKLGFVVHNIRTKVSGMAAERKAQLQAVGFQWDGREFMWRYYLLAFHAFKEQFGHLNVDAAFAVPMHNHAWPVEVWAMKLGQVVQDLRAGRLTLSADRQDVLSALGFDWTASSVANETR</sequence>
<reference evidence="2 3" key="1">
    <citation type="submission" date="2019-07" db="EMBL/GenBank/DDBJ databases">
        <title>Genomics analysis of Aphanomyces spp. identifies a new class of oomycete effector associated with host adaptation.</title>
        <authorList>
            <person name="Gaulin E."/>
        </authorList>
    </citation>
    <scope>NUCLEOTIDE SEQUENCE [LARGE SCALE GENOMIC DNA]</scope>
    <source>
        <strain evidence="2 3">ATCC 201684</strain>
    </source>
</reference>
<dbReference type="VEuPathDB" id="FungiDB:AeMF1_006428"/>
<accession>A0A6G0W8Y0</accession>
<dbReference type="PANTHER" id="PTHR37066">
    <property type="entry name" value="HELICASE-ASSOCIATED"/>
    <property type="match status" value="1"/>
</dbReference>
<dbReference type="PANTHER" id="PTHR37066:SF1">
    <property type="entry name" value="LNS2_PITP DOMAIN-CONTAINING PROTEIN"/>
    <property type="match status" value="1"/>
</dbReference>
<dbReference type="Proteomes" id="UP000481153">
    <property type="component" value="Unassembled WGS sequence"/>
</dbReference>
<evidence type="ECO:0000313" key="3">
    <source>
        <dbReference type="Proteomes" id="UP000481153"/>
    </source>
</evidence>
<gene>
    <name evidence="2" type="ORF">Ae201684_017763</name>
</gene>
<evidence type="ECO:0000259" key="1">
    <source>
        <dbReference type="Pfam" id="PF03457"/>
    </source>
</evidence>
<organism evidence="2 3">
    <name type="scientific">Aphanomyces euteiches</name>
    <dbReference type="NCBI Taxonomy" id="100861"/>
    <lineage>
        <taxon>Eukaryota</taxon>
        <taxon>Sar</taxon>
        <taxon>Stramenopiles</taxon>
        <taxon>Oomycota</taxon>
        <taxon>Saprolegniomycetes</taxon>
        <taxon>Saprolegniales</taxon>
        <taxon>Verrucalvaceae</taxon>
        <taxon>Aphanomyces</taxon>
    </lineage>
</organism>
<dbReference type="InterPro" id="IPR005114">
    <property type="entry name" value="Helicase_assoc"/>
</dbReference>
<proteinExistence type="predicted"/>
<dbReference type="EMBL" id="VJMJ01000311">
    <property type="protein sequence ID" value="KAF0723280.1"/>
    <property type="molecule type" value="Genomic_DNA"/>
</dbReference>
<feature type="domain" description="Helicase-associated" evidence="1">
    <location>
        <begin position="187"/>
        <end position="259"/>
    </location>
</feature>
<comment type="caution">
    <text evidence="2">The sequence shown here is derived from an EMBL/GenBank/DDBJ whole genome shotgun (WGS) entry which is preliminary data.</text>
</comment>
<feature type="domain" description="Helicase-associated" evidence="1">
    <location>
        <begin position="267"/>
        <end position="336"/>
    </location>
</feature>